<dbReference type="Proteomes" id="UP000467840">
    <property type="component" value="Chromosome 17"/>
</dbReference>
<evidence type="ECO:0000259" key="1">
    <source>
        <dbReference type="Pfam" id="PF17137"/>
    </source>
</evidence>
<dbReference type="AlphaFoldDB" id="A0A6A6M5C4"/>
<organism evidence="2 3">
    <name type="scientific">Hevea brasiliensis</name>
    <name type="common">Para rubber tree</name>
    <name type="synonym">Siphonia brasiliensis</name>
    <dbReference type="NCBI Taxonomy" id="3981"/>
    <lineage>
        <taxon>Eukaryota</taxon>
        <taxon>Viridiplantae</taxon>
        <taxon>Streptophyta</taxon>
        <taxon>Embryophyta</taxon>
        <taxon>Tracheophyta</taxon>
        <taxon>Spermatophyta</taxon>
        <taxon>Magnoliopsida</taxon>
        <taxon>eudicotyledons</taxon>
        <taxon>Gunneridae</taxon>
        <taxon>Pentapetalae</taxon>
        <taxon>rosids</taxon>
        <taxon>fabids</taxon>
        <taxon>Malpighiales</taxon>
        <taxon>Euphorbiaceae</taxon>
        <taxon>Crotonoideae</taxon>
        <taxon>Micrandreae</taxon>
        <taxon>Hevea</taxon>
    </lineage>
</organism>
<comment type="caution">
    <text evidence="2">The sequence shown here is derived from an EMBL/GenBank/DDBJ whole genome shotgun (WGS) entry which is preliminary data.</text>
</comment>
<feature type="domain" description="DUF5110" evidence="1">
    <location>
        <begin position="8"/>
        <end position="52"/>
    </location>
</feature>
<protein>
    <recommendedName>
        <fullName evidence="1">DUF5110 domain-containing protein</fullName>
    </recommendedName>
</protein>
<name>A0A6A6M5C4_HEVBR</name>
<dbReference type="EMBL" id="JAAGAX010000007">
    <property type="protein sequence ID" value="KAF2308911.1"/>
    <property type="molecule type" value="Genomic_DNA"/>
</dbReference>
<dbReference type="Gene3D" id="2.60.40.1180">
    <property type="entry name" value="Golgi alpha-mannosidase II"/>
    <property type="match status" value="1"/>
</dbReference>
<dbReference type="InterPro" id="IPR033403">
    <property type="entry name" value="DUF5110"/>
</dbReference>
<dbReference type="Pfam" id="PF17137">
    <property type="entry name" value="DUF5110"/>
    <property type="match status" value="1"/>
</dbReference>
<evidence type="ECO:0000313" key="3">
    <source>
        <dbReference type="Proteomes" id="UP000467840"/>
    </source>
</evidence>
<sequence>MYCLDPQEGQAKGVLFEDDGDGYEFTKGGYLLTHYVAERQNLVVRVLKQKGLGRGRGDVCKCYYCLVEQIEAWGMDGCVVIIWMPSELDVSKLVSTSEKQYRSHLESCKHIPDIEEVSGPKDAELSKIPIELKCGTKWLHGRIEIDGYEEYSGTEYRSARCFEEYKVDFRHAGEDEYLILEGDIGGGLVLQRKISIQKDDPKILSYRL</sequence>
<reference evidence="2 3" key="1">
    <citation type="journal article" date="2020" name="Mol. Plant">
        <title>The Chromosome-Based Rubber Tree Genome Provides New Insights into Spurge Genome Evolution and Rubber Biosynthesis.</title>
        <authorList>
            <person name="Liu J."/>
            <person name="Shi C."/>
            <person name="Shi C.C."/>
            <person name="Li W."/>
            <person name="Zhang Q.J."/>
            <person name="Zhang Y."/>
            <person name="Li K."/>
            <person name="Lu H.F."/>
            <person name="Shi C."/>
            <person name="Zhu S.T."/>
            <person name="Xiao Z.Y."/>
            <person name="Nan H."/>
            <person name="Yue Y."/>
            <person name="Zhu X.G."/>
            <person name="Wu Y."/>
            <person name="Hong X.N."/>
            <person name="Fan G.Y."/>
            <person name="Tong Y."/>
            <person name="Zhang D."/>
            <person name="Mao C.L."/>
            <person name="Liu Y.L."/>
            <person name="Hao S.J."/>
            <person name="Liu W.Q."/>
            <person name="Lv M.Q."/>
            <person name="Zhang H.B."/>
            <person name="Liu Y."/>
            <person name="Hu-Tang G.R."/>
            <person name="Wang J.P."/>
            <person name="Wang J.H."/>
            <person name="Sun Y.H."/>
            <person name="Ni S.B."/>
            <person name="Chen W.B."/>
            <person name="Zhang X.C."/>
            <person name="Jiao Y.N."/>
            <person name="Eichler E.E."/>
            <person name="Li G.H."/>
            <person name="Liu X."/>
            <person name="Gao L.Z."/>
        </authorList>
    </citation>
    <scope>NUCLEOTIDE SEQUENCE [LARGE SCALE GENOMIC DNA]</scope>
    <source>
        <strain evidence="3">cv. GT1</strain>
        <tissue evidence="2">Leaf</tissue>
    </source>
</reference>
<proteinExistence type="predicted"/>
<accession>A0A6A6M5C4</accession>
<dbReference type="InterPro" id="IPR013780">
    <property type="entry name" value="Glyco_hydro_b"/>
</dbReference>
<evidence type="ECO:0000313" key="2">
    <source>
        <dbReference type="EMBL" id="KAF2308911.1"/>
    </source>
</evidence>
<keyword evidence="3" id="KW-1185">Reference proteome</keyword>
<gene>
    <name evidence="2" type="ORF">GH714_023493</name>
</gene>